<organism evidence="1 2">
    <name type="scientific">Scleroderma citrinum Foug A</name>
    <dbReference type="NCBI Taxonomy" id="1036808"/>
    <lineage>
        <taxon>Eukaryota</taxon>
        <taxon>Fungi</taxon>
        <taxon>Dikarya</taxon>
        <taxon>Basidiomycota</taxon>
        <taxon>Agaricomycotina</taxon>
        <taxon>Agaricomycetes</taxon>
        <taxon>Agaricomycetidae</taxon>
        <taxon>Boletales</taxon>
        <taxon>Sclerodermatineae</taxon>
        <taxon>Sclerodermataceae</taxon>
        <taxon>Scleroderma</taxon>
    </lineage>
</organism>
<dbReference type="AlphaFoldDB" id="A0A0C3DP53"/>
<name>A0A0C3DP53_9AGAM</name>
<proteinExistence type="predicted"/>
<reference evidence="2" key="2">
    <citation type="submission" date="2015-01" db="EMBL/GenBank/DDBJ databases">
        <title>Evolutionary Origins and Diversification of the Mycorrhizal Mutualists.</title>
        <authorList>
            <consortium name="DOE Joint Genome Institute"/>
            <consortium name="Mycorrhizal Genomics Consortium"/>
            <person name="Kohler A."/>
            <person name="Kuo A."/>
            <person name="Nagy L.G."/>
            <person name="Floudas D."/>
            <person name="Copeland A."/>
            <person name="Barry K.W."/>
            <person name="Cichocki N."/>
            <person name="Veneault-Fourrey C."/>
            <person name="LaButti K."/>
            <person name="Lindquist E.A."/>
            <person name="Lipzen A."/>
            <person name="Lundell T."/>
            <person name="Morin E."/>
            <person name="Murat C."/>
            <person name="Riley R."/>
            <person name="Ohm R."/>
            <person name="Sun H."/>
            <person name="Tunlid A."/>
            <person name="Henrissat B."/>
            <person name="Grigoriev I.V."/>
            <person name="Hibbett D.S."/>
            <person name="Martin F."/>
        </authorList>
    </citation>
    <scope>NUCLEOTIDE SEQUENCE [LARGE SCALE GENOMIC DNA]</scope>
    <source>
        <strain evidence="2">Foug A</strain>
    </source>
</reference>
<accession>A0A0C3DP53</accession>
<sequence length="93" mass="10370">MRAGVTVRFPLFVPSYLWTLQACEYGKLSHPELLTTPRAHSPVISLATGNHFGTWHEKTAALDSWFEVTAYSDSVTVPLHVDHRTAIIGDCVF</sequence>
<dbReference type="HOGENOM" id="CLU_2400974_0_0_1"/>
<dbReference type="EMBL" id="KN822042">
    <property type="protein sequence ID" value="KIM62410.1"/>
    <property type="molecule type" value="Genomic_DNA"/>
</dbReference>
<evidence type="ECO:0000313" key="2">
    <source>
        <dbReference type="Proteomes" id="UP000053989"/>
    </source>
</evidence>
<reference evidence="1 2" key="1">
    <citation type="submission" date="2014-04" db="EMBL/GenBank/DDBJ databases">
        <authorList>
            <consortium name="DOE Joint Genome Institute"/>
            <person name="Kuo A."/>
            <person name="Kohler A."/>
            <person name="Nagy L.G."/>
            <person name="Floudas D."/>
            <person name="Copeland A."/>
            <person name="Barry K.W."/>
            <person name="Cichocki N."/>
            <person name="Veneault-Fourrey C."/>
            <person name="LaButti K."/>
            <person name="Lindquist E.A."/>
            <person name="Lipzen A."/>
            <person name="Lundell T."/>
            <person name="Morin E."/>
            <person name="Murat C."/>
            <person name="Sun H."/>
            <person name="Tunlid A."/>
            <person name="Henrissat B."/>
            <person name="Grigoriev I.V."/>
            <person name="Hibbett D.S."/>
            <person name="Martin F."/>
            <person name="Nordberg H.P."/>
            <person name="Cantor M.N."/>
            <person name="Hua S.X."/>
        </authorList>
    </citation>
    <scope>NUCLEOTIDE SEQUENCE [LARGE SCALE GENOMIC DNA]</scope>
    <source>
        <strain evidence="1 2">Foug A</strain>
    </source>
</reference>
<dbReference type="PROSITE" id="PS51257">
    <property type="entry name" value="PROKAR_LIPOPROTEIN"/>
    <property type="match status" value="1"/>
</dbReference>
<dbReference type="Proteomes" id="UP000053989">
    <property type="component" value="Unassembled WGS sequence"/>
</dbReference>
<dbReference type="InParanoid" id="A0A0C3DP53"/>
<gene>
    <name evidence="1" type="ORF">SCLCIDRAFT_1214968</name>
</gene>
<protein>
    <submittedName>
        <fullName evidence="1">Uncharacterized protein</fullName>
    </submittedName>
</protein>
<keyword evidence="2" id="KW-1185">Reference proteome</keyword>
<evidence type="ECO:0000313" key="1">
    <source>
        <dbReference type="EMBL" id="KIM62410.1"/>
    </source>
</evidence>